<keyword evidence="2" id="KW-1185">Reference proteome</keyword>
<dbReference type="Proteomes" id="UP000176294">
    <property type="component" value="Unassembled WGS sequence"/>
</dbReference>
<organism evidence="1 2">
    <name type="scientific">Hymenobacter lapidarius</name>
    <dbReference type="NCBI Taxonomy" id="1908237"/>
    <lineage>
        <taxon>Bacteria</taxon>
        <taxon>Pseudomonadati</taxon>
        <taxon>Bacteroidota</taxon>
        <taxon>Cytophagia</taxon>
        <taxon>Cytophagales</taxon>
        <taxon>Hymenobacteraceae</taxon>
        <taxon>Hymenobacter</taxon>
    </lineage>
</organism>
<name>A0A1G1T9T9_9BACT</name>
<sequence length="924" mass="99585">MSRKLLALLIALLLLLSLATYVYYRRTLAAAPVDSYSLVPDDAVLVLSTHDHPALVRHLQETELWDNLTAVRYFQQAAGHLALADSLTGGGASRRRNGGLLALLGRKLVITSVHVTSAREFDVLYQVPLSRVSELRQVRSLLETLGRDGRYRLTTRDYEDQELTVLTERNSEGSITVFNYRNRLLISANPALVEAVVRRLAHPKAPTVVAAFGSVDVLKLRGMDASLLVNYRRLPQFLDVMFRRDAHGPFDQLTGLVSEGLLGLKLAGSRAQLQGFSNPETARGTLQQRMRGQQPQAMGLASLLSTRTALFIHLAATPARTWPASGPAVADSSGRSAALDSLRAGFGGEMAIGYLATSTARGQPGRLAFVRCVAPARTAQWLARLRRLYGTSPAFTKVGPYQIHPVSFSEAAALGPLLNPAQPYEVEARAGAAVLVGDYLVFSDQLTLNGYLADVVAGLTWAQTPAQVSFLQETLPRARLSVFVDTRNSWNALLGVLTEERRAGLLRNEGLFKRFPQIAWQLLPATNEANPEAQYFTQLLLRHPDLGPASAQTAGAAANGRVITFKYPLTGLPTLLPAAGTRIPAVVVQDSARALHYVSADNTLLWSDTLTGPAVGARLVAAGSGGPSGLLVGAGYRLHLFGSDGQDLLPFPLNLPDTVRVAALMAAPGATPATATRLLAVTAGNDLLLLDAKGRLFPGWQPKRLDFPLAGRPALFNVSGRDAVVVPLQNGYVYAFDGLGSLFPGFPVSMGARLAGDVLVQAASTLGRTQLKVVNQHGELVTFTLSGDVLNRRRVATWSRTARFHLVPDAQGRTYAVVREDGNQLDLYFPDQVAPLITQRFVTSGEKPVQYFDFGKGRRVVAITEPGPGQVFLYDGKGRLLGGAALPSTGTGVGLSYDATTDTYQLVRLVGRELRRTELKVTLP</sequence>
<dbReference type="EMBL" id="MDZB01000074">
    <property type="protein sequence ID" value="OGX87634.1"/>
    <property type="molecule type" value="Genomic_DNA"/>
</dbReference>
<dbReference type="OrthoDB" id="1093345at2"/>
<dbReference type="RefSeq" id="WP_070725577.1">
    <property type="nucleotide sequence ID" value="NZ_MDZB01000074.1"/>
</dbReference>
<dbReference type="AlphaFoldDB" id="A0A1G1T9T9"/>
<comment type="caution">
    <text evidence="1">The sequence shown here is derived from an EMBL/GenBank/DDBJ whole genome shotgun (WGS) entry which is preliminary data.</text>
</comment>
<evidence type="ECO:0000313" key="1">
    <source>
        <dbReference type="EMBL" id="OGX87634.1"/>
    </source>
</evidence>
<dbReference type="STRING" id="1908237.BEN47_00220"/>
<reference evidence="1 2" key="1">
    <citation type="submission" date="2016-08" db="EMBL/GenBank/DDBJ databases">
        <title>Hymenobacter coccineus sp. nov., Hymenobacter lapidarius sp. nov. and Hymenobacter glacialis sp. nov., isolated from Antarctic soil.</title>
        <authorList>
            <person name="Sedlacek I."/>
            <person name="Kralova S."/>
            <person name="Kyrova K."/>
            <person name="Maslanova I."/>
            <person name="Stankova E."/>
            <person name="Vrbovska V."/>
            <person name="Nemec M."/>
            <person name="Bartak M."/>
            <person name="Svec P."/>
            <person name="Busse H.-J."/>
            <person name="Pantucek R."/>
        </authorList>
    </citation>
    <scope>NUCLEOTIDE SEQUENCE [LARGE SCALE GENOMIC DNA]</scope>
    <source>
        <strain evidence="1 2">CCM 8643</strain>
    </source>
</reference>
<gene>
    <name evidence="1" type="ORF">BEN47_00220</name>
</gene>
<accession>A0A1G1T9T9</accession>
<protein>
    <submittedName>
        <fullName evidence="1">Uncharacterized protein</fullName>
    </submittedName>
</protein>
<evidence type="ECO:0000313" key="2">
    <source>
        <dbReference type="Proteomes" id="UP000176294"/>
    </source>
</evidence>
<proteinExistence type="predicted"/>